<comment type="subcellular location">
    <subcellularLocation>
        <location evidence="9">Cell membrane</location>
        <topology evidence="9">Single-pass membrane protein</topology>
    </subcellularLocation>
    <subcellularLocation>
        <location evidence="1">Membrane</location>
        <topology evidence="1">Single-pass membrane protein</topology>
    </subcellularLocation>
</comment>
<keyword evidence="5 9" id="KW-0653">Protein transport</keyword>
<sequence>MLDIGWSELLVIAVVLIVVVGPKDLPPMIRAFGKTMAGLRKMAGDFRTQFDEALKEADMDDVRQTISDVRNLNPTNSLRDAMNPLRQLGNEIKSDLQKATSPSDGLSSTAAPATSEPVAPLVNVPEPDMKLPDSPPVVAAASAPVAAAAVAAEKPKRARAKSIATVEAEAVAAKPKRVSRSKAVATPETTVATNASEPTSPKPTVKTIAKKSTVKKIAAEKSVAVADAKPVKAARTKAATPKKDEA</sequence>
<comment type="similarity">
    <text evidence="9">Belongs to the TatB family.</text>
</comment>
<keyword evidence="2 9" id="KW-0813">Transport</keyword>
<keyword evidence="4 9" id="KW-0812">Transmembrane</keyword>
<evidence type="ECO:0000313" key="13">
    <source>
        <dbReference type="Proteomes" id="UP000198917"/>
    </source>
</evidence>
<comment type="function">
    <text evidence="9">Part of the twin-arginine translocation (Tat) system that transports large folded proteins containing a characteristic twin-arginine motif in their signal peptide across membranes. Together with TatC, TatB is part of a receptor directly interacting with Tat signal peptides. TatB may form an oligomeric binding site that transiently accommodates folded Tat precursor proteins before their translocation.</text>
</comment>
<dbReference type="GO" id="GO:0008320">
    <property type="term" value="F:protein transmembrane transporter activity"/>
    <property type="evidence" value="ECO:0007669"/>
    <property type="project" value="UniProtKB-UniRule"/>
</dbReference>
<protein>
    <recommendedName>
        <fullName evidence="9">Sec-independent protein translocase protein TatB</fullName>
    </recommendedName>
</protein>
<feature type="compositionally biased region" description="Polar residues" evidence="10">
    <location>
        <begin position="97"/>
        <end position="112"/>
    </location>
</feature>
<keyword evidence="7 9" id="KW-0811">Translocation</keyword>
<feature type="region of interest" description="Disordered" evidence="10">
    <location>
        <begin position="179"/>
        <end position="207"/>
    </location>
</feature>
<evidence type="ECO:0000256" key="8">
    <source>
        <dbReference type="ARBA" id="ARBA00023136"/>
    </source>
</evidence>
<evidence type="ECO:0000256" key="2">
    <source>
        <dbReference type="ARBA" id="ARBA00022448"/>
    </source>
</evidence>
<gene>
    <name evidence="9" type="primary">tatB</name>
    <name evidence="12" type="ORF">SAMN05428983_1008</name>
</gene>
<comment type="subunit">
    <text evidence="9">The Tat system comprises two distinct complexes: a TatABC complex, containing multiple copies of TatA, TatB and TatC subunits, and a separate TatA complex, containing only TatA subunits. Substrates initially bind to the TatABC complex, which probably triggers association of the separate TatA complex to form the active translocon.</text>
</comment>
<dbReference type="GO" id="GO:0033281">
    <property type="term" value="C:TAT protein transport complex"/>
    <property type="evidence" value="ECO:0007669"/>
    <property type="project" value="UniProtKB-UniRule"/>
</dbReference>
<dbReference type="AlphaFoldDB" id="A0A7Z7BI08"/>
<dbReference type="PANTHER" id="PTHR33162">
    <property type="entry name" value="SEC-INDEPENDENT PROTEIN TRANSLOCASE PROTEIN TATA, CHLOROPLASTIC"/>
    <property type="match status" value="1"/>
</dbReference>
<feature type="compositionally biased region" description="Polar residues" evidence="10">
    <location>
        <begin position="187"/>
        <end position="199"/>
    </location>
</feature>
<dbReference type="InterPro" id="IPR003369">
    <property type="entry name" value="TatA/B/E"/>
</dbReference>
<evidence type="ECO:0000256" key="10">
    <source>
        <dbReference type="SAM" id="MobiDB-lite"/>
    </source>
</evidence>
<dbReference type="EMBL" id="FNEW01000001">
    <property type="protein sequence ID" value="SDJ29019.1"/>
    <property type="molecule type" value="Genomic_DNA"/>
</dbReference>
<keyword evidence="6 9" id="KW-1133">Transmembrane helix</keyword>
<dbReference type="Gene3D" id="1.20.5.3310">
    <property type="match status" value="1"/>
</dbReference>
<evidence type="ECO:0000256" key="9">
    <source>
        <dbReference type="HAMAP-Rule" id="MF_00237"/>
    </source>
</evidence>
<evidence type="ECO:0000256" key="1">
    <source>
        <dbReference type="ARBA" id="ARBA00004167"/>
    </source>
</evidence>
<dbReference type="PANTHER" id="PTHR33162:SF1">
    <property type="entry name" value="SEC-INDEPENDENT PROTEIN TRANSLOCASE PROTEIN TATA, CHLOROPLASTIC"/>
    <property type="match status" value="1"/>
</dbReference>
<dbReference type="Proteomes" id="UP000198917">
    <property type="component" value="Unassembled WGS sequence"/>
</dbReference>
<organism evidence="12 13">
    <name type="scientific">Agrobacterium fabrum</name>
    <dbReference type="NCBI Taxonomy" id="1176649"/>
    <lineage>
        <taxon>Bacteria</taxon>
        <taxon>Pseudomonadati</taxon>
        <taxon>Pseudomonadota</taxon>
        <taxon>Alphaproteobacteria</taxon>
        <taxon>Hyphomicrobiales</taxon>
        <taxon>Rhizobiaceae</taxon>
        <taxon>Rhizobium/Agrobacterium group</taxon>
        <taxon>Agrobacterium</taxon>
        <taxon>Agrobacterium tumefaciens complex</taxon>
    </lineage>
</organism>
<evidence type="ECO:0000256" key="7">
    <source>
        <dbReference type="ARBA" id="ARBA00023010"/>
    </source>
</evidence>
<evidence type="ECO:0000256" key="11">
    <source>
        <dbReference type="SAM" id="Phobius"/>
    </source>
</evidence>
<evidence type="ECO:0000256" key="3">
    <source>
        <dbReference type="ARBA" id="ARBA00022475"/>
    </source>
</evidence>
<dbReference type="PRINTS" id="PR01506">
    <property type="entry name" value="TATBPROTEIN"/>
</dbReference>
<proteinExistence type="inferred from homology"/>
<evidence type="ECO:0000256" key="4">
    <source>
        <dbReference type="ARBA" id="ARBA00022692"/>
    </source>
</evidence>
<keyword evidence="3 9" id="KW-1003">Cell membrane</keyword>
<dbReference type="InterPro" id="IPR018448">
    <property type="entry name" value="TatB"/>
</dbReference>
<evidence type="ECO:0000256" key="6">
    <source>
        <dbReference type="ARBA" id="ARBA00022989"/>
    </source>
</evidence>
<name>A0A7Z7BI08_9HYPH</name>
<feature type="region of interest" description="Disordered" evidence="10">
    <location>
        <begin position="94"/>
        <end position="119"/>
    </location>
</feature>
<accession>A0A7Z7BI08</accession>
<evidence type="ECO:0000313" key="12">
    <source>
        <dbReference type="EMBL" id="SDJ29019.1"/>
    </source>
</evidence>
<dbReference type="HAMAP" id="MF_00237">
    <property type="entry name" value="TatB"/>
    <property type="match status" value="1"/>
</dbReference>
<dbReference type="RefSeq" id="WP_080808565.1">
    <property type="nucleotide sequence ID" value="NZ_CP116683.1"/>
</dbReference>
<dbReference type="GO" id="GO:0043953">
    <property type="term" value="P:protein transport by the Tat complex"/>
    <property type="evidence" value="ECO:0007669"/>
    <property type="project" value="UniProtKB-UniRule"/>
</dbReference>
<feature type="transmembrane region" description="Helical" evidence="11">
    <location>
        <begin position="6"/>
        <end position="25"/>
    </location>
</feature>
<dbReference type="NCBIfam" id="TIGR01410">
    <property type="entry name" value="tatB"/>
    <property type="match status" value="1"/>
</dbReference>
<evidence type="ECO:0000256" key="5">
    <source>
        <dbReference type="ARBA" id="ARBA00022927"/>
    </source>
</evidence>
<dbReference type="Pfam" id="PF02416">
    <property type="entry name" value="TatA_B_E"/>
    <property type="match status" value="1"/>
</dbReference>
<keyword evidence="8 9" id="KW-0472">Membrane</keyword>
<comment type="caution">
    <text evidence="12">The sequence shown here is derived from an EMBL/GenBank/DDBJ whole genome shotgun (WGS) entry which is preliminary data.</text>
</comment>
<reference evidence="12 13" key="1">
    <citation type="submission" date="2016-10" db="EMBL/GenBank/DDBJ databases">
        <authorList>
            <person name="Varghese N."/>
            <person name="Submissions S."/>
        </authorList>
    </citation>
    <scope>NUCLEOTIDE SEQUENCE [LARGE SCALE GENOMIC DNA]</scope>
    <source>
        <strain evidence="12 13">PDC82</strain>
    </source>
</reference>